<dbReference type="SUPFAM" id="SSF55729">
    <property type="entry name" value="Acyl-CoA N-acyltransferases (Nat)"/>
    <property type="match status" value="1"/>
</dbReference>
<gene>
    <name evidence="4" type="ORF">DMP07_05325</name>
</gene>
<dbReference type="InterPro" id="IPR000182">
    <property type="entry name" value="GNAT_dom"/>
</dbReference>
<dbReference type="InterPro" id="IPR050680">
    <property type="entry name" value="YpeA/RimI_acetyltransf"/>
</dbReference>
<evidence type="ECO:0000313" key="5">
    <source>
        <dbReference type="Proteomes" id="UP000267368"/>
    </source>
</evidence>
<dbReference type="Pfam" id="PF00583">
    <property type="entry name" value="Acetyltransf_1"/>
    <property type="match status" value="1"/>
</dbReference>
<dbReference type="AlphaFoldDB" id="A0A3N0AFU6"/>
<dbReference type="PANTHER" id="PTHR43420">
    <property type="entry name" value="ACETYLTRANSFERASE"/>
    <property type="match status" value="1"/>
</dbReference>
<dbReference type="Gene3D" id="3.40.630.30">
    <property type="match status" value="1"/>
</dbReference>
<sequence>MEENMTRVRIARPDEFEQVAALYDEMVADIEHSAFDPHWNRENHPSDAFLRQAIECEQLIVCEHDGELAGALVLDEGGAEGYEEAPWPTDAESGEASVVHVLCTLPRFQGKGLARALLKGAIDTAKQRGRRCVRLDILPDNLPAQKLYESEGFIRVADVVLTYPDGTFEAVLYERPLVGPCA</sequence>
<evidence type="ECO:0000259" key="3">
    <source>
        <dbReference type="PROSITE" id="PS51186"/>
    </source>
</evidence>
<evidence type="ECO:0000256" key="1">
    <source>
        <dbReference type="ARBA" id="ARBA00022679"/>
    </source>
</evidence>
<dbReference type="Proteomes" id="UP000267368">
    <property type="component" value="Unassembled WGS sequence"/>
</dbReference>
<dbReference type="EMBL" id="QICB01000003">
    <property type="protein sequence ID" value="RNL19795.1"/>
    <property type="molecule type" value="Genomic_DNA"/>
</dbReference>
<organism evidence="4 5">
    <name type="scientific">Slackia faecicanis</name>
    <dbReference type="NCBI Taxonomy" id="255723"/>
    <lineage>
        <taxon>Bacteria</taxon>
        <taxon>Bacillati</taxon>
        <taxon>Actinomycetota</taxon>
        <taxon>Coriobacteriia</taxon>
        <taxon>Eggerthellales</taxon>
        <taxon>Eggerthellaceae</taxon>
        <taxon>Slackia</taxon>
    </lineage>
</organism>
<feature type="domain" description="N-acetyltransferase" evidence="3">
    <location>
        <begin position="6"/>
        <end position="178"/>
    </location>
</feature>
<dbReference type="GO" id="GO:0016747">
    <property type="term" value="F:acyltransferase activity, transferring groups other than amino-acyl groups"/>
    <property type="evidence" value="ECO:0007669"/>
    <property type="project" value="InterPro"/>
</dbReference>
<protein>
    <submittedName>
        <fullName evidence="4">N-acetyltransferase</fullName>
    </submittedName>
</protein>
<keyword evidence="1 4" id="KW-0808">Transferase</keyword>
<dbReference type="OrthoDB" id="273614at2"/>
<evidence type="ECO:0000313" key="4">
    <source>
        <dbReference type="EMBL" id="RNL19795.1"/>
    </source>
</evidence>
<keyword evidence="2" id="KW-0012">Acyltransferase</keyword>
<reference evidence="5" key="1">
    <citation type="submission" date="2018-05" db="EMBL/GenBank/DDBJ databases">
        <title>Genome Sequencing of selected type strains of the family Eggerthellaceae.</title>
        <authorList>
            <person name="Danylec N."/>
            <person name="Stoll D.A."/>
            <person name="Doetsch A."/>
            <person name="Huch M."/>
        </authorList>
    </citation>
    <scope>NUCLEOTIDE SEQUENCE [LARGE SCALE GENOMIC DNA]</scope>
    <source>
        <strain evidence="5">DSM 17537</strain>
    </source>
</reference>
<proteinExistence type="predicted"/>
<dbReference type="InterPro" id="IPR016181">
    <property type="entry name" value="Acyl_CoA_acyltransferase"/>
</dbReference>
<evidence type="ECO:0000256" key="2">
    <source>
        <dbReference type="ARBA" id="ARBA00023315"/>
    </source>
</evidence>
<name>A0A3N0AFU6_9ACTN</name>
<dbReference type="CDD" id="cd04301">
    <property type="entry name" value="NAT_SF"/>
    <property type="match status" value="1"/>
</dbReference>
<comment type="caution">
    <text evidence="4">The sequence shown here is derived from an EMBL/GenBank/DDBJ whole genome shotgun (WGS) entry which is preliminary data.</text>
</comment>
<keyword evidence="5" id="KW-1185">Reference proteome</keyword>
<dbReference type="PROSITE" id="PS51186">
    <property type="entry name" value="GNAT"/>
    <property type="match status" value="1"/>
</dbReference>
<accession>A0A3N0AFU6</accession>